<sequence>MIHESGNAMGSKHNPSSNAVSREIGELFEKKERQFQSMLDGILHTFLEEMKDTLAEEFAQLSQKEYARLLAALTLDGISNTASISNLYQKNLEIISKMMMEIIQETLKNFTVI</sequence>
<organism evidence="2 3">
    <name type="scientific">Anaplasma centrale (strain Israel)</name>
    <name type="common">Anaplasma marginale subsp. centrale (strain Israel)</name>
    <dbReference type="NCBI Taxonomy" id="574556"/>
    <lineage>
        <taxon>Bacteria</taxon>
        <taxon>Pseudomonadati</taxon>
        <taxon>Pseudomonadota</taxon>
        <taxon>Alphaproteobacteria</taxon>
        <taxon>Rickettsiales</taxon>
        <taxon>Anaplasmataceae</taxon>
        <taxon>Anaplasma</taxon>
    </lineage>
</organism>
<protein>
    <submittedName>
        <fullName evidence="2">Uncharacterized protein</fullName>
    </submittedName>
</protein>
<feature type="region of interest" description="Disordered" evidence="1">
    <location>
        <begin position="1"/>
        <end position="23"/>
    </location>
</feature>
<evidence type="ECO:0000256" key="1">
    <source>
        <dbReference type="SAM" id="MobiDB-lite"/>
    </source>
</evidence>
<evidence type="ECO:0000313" key="3">
    <source>
        <dbReference type="Proteomes" id="UP000000630"/>
    </source>
</evidence>
<name>D1AUR2_ANACI</name>
<dbReference type="AlphaFoldDB" id="D1AUR2"/>
<dbReference type="STRING" id="574556.ACIS_00732"/>
<dbReference type="Proteomes" id="UP000000630">
    <property type="component" value="Chromosome"/>
</dbReference>
<dbReference type="EMBL" id="CP001759">
    <property type="protein sequence ID" value="ACZ49290.1"/>
    <property type="molecule type" value="Genomic_DNA"/>
</dbReference>
<dbReference type="KEGG" id="acn:ACIS_00732"/>
<dbReference type="HOGENOM" id="CLU_2128259_0_0_5"/>
<reference evidence="2 3" key="1">
    <citation type="journal article" date="2010" name="J. Bacteriol.">
        <title>Complete genome sequence of Anaplasma marginale subsp. centrale.</title>
        <authorList>
            <person name="Herndon D.R."/>
            <person name="Palmer G.H."/>
            <person name="Shkap V."/>
            <person name="Knowles D.P. Jr."/>
            <person name="Brayton K.A."/>
        </authorList>
    </citation>
    <scope>NUCLEOTIDE SEQUENCE [LARGE SCALE GENOMIC DNA]</scope>
    <source>
        <strain evidence="2 3">Israel</strain>
    </source>
</reference>
<accession>D1AUR2</accession>
<proteinExistence type="predicted"/>
<gene>
    <name evidence="2" type="ordered locus">ACIS_00732</name>
</gene>
<dbReference type="OrthoDB" id="7165725at2"/>
<keyword evidence="3" id="KW-1185">Reference proteome</keyword>
<evidence type="ECO:0000313" key="2">
    <source>
        <dbReference type="EMBL" id="ACZ49290.1"/>
    </source>
</evidence>
<dbReference type="RefSeq" id="WP_012880746.1">
    <property type="nucleotide sequence ID" value="NC_013532.1"/>
</dbReference>